<keyword evidence="6" id="KW-1185">Reference proteome</keyword>
<dbReference type="GO" id="GO:0003700">
    <property type="term" value="F:DNA-binding transcription factor activity"/>
    <property type="evidence" value="ECO:0007669"/>
    <property type="project" value="InterPro"/>
</dbReference>
<dbReference type="EMBL" id="BJLF01000023">
    <property type="protein sequence ID" value="GEA52715.1"/>
    <property type="molecule type" value="Genomic_DNA"/>
</dbReference>
<dbReference type="SMART" id="SM00347">
    <property type="entry name" value="HTH_MARR"/>
    <property type="match status" value="1"/>
</dbReference>
<organism evidence="5 6">
    <name type="scientific">Vibrio inusitatus NBRC 102082</name>
    <dbReference type="NCBI Taxonomy" id="1219070"/>
    <lineage>
        <taxon>Bacteria</taxon>
        <taxon>Pseudomonadati</taxon>
        <taxon>Pseudomonadota</taxon>
        <taxon>Gammaproteobacteria</taxon>
        <taxon>Vibrionales</taxon>
        <taxon>Vibrionaceae</taxon>
        <taxon>Vibrio</taxon>
    </lineage>
</organism>
<dbReference type="RefSeq" id="WP_141347131.1">
    <property type="nucleotide sequence ID" value="NZ_BJLF01000023.1"/>
</dbReference>
<dbReference type="SUPFAM" id="SSF46785">
    <property type="entry name" value="Winged helix' DNA-binding domain"/>
    <property type="match status" value="1"/>
</dbReference>
<dbReference type="GO" id="GO:0003677">
    <property type="term" value="F:DNA binding"/>
    <property type="evidence" value="ECO:0007669"/>
    <property type="project" value="UniProtKB-KW"/>
</dbReference>
<evidence type="ECO:0000313" key="5">
    <source>
        <dbReference type="EMBL" id="GEA52715.1"/>
    </source>
</evidence>
<reference evidence="5 6" key="1">
    <citation type="submission" date="2019-06" db="EMBL/GenBank/DDBJ databases">
        <title>Whole genome shotgun sequence of Vibrio inusitatus NBRC 102082.</title>
        <authorList>
            <person name="Hosoyama A."/>
            <person name="Uohara A."/>
            <person name="Ohji S."/>
            <person name="Ichikawa N."/>
        </authorList>
    </citation>
    <scope>NUCLEOTIDE SEQUENCE [LARGE SCALE GENOMIC DNA]</scope>
    <source>
        <strain evidence="5 6">NBRC 102082</strain>
    </source>
</reference>
<evidence type="ECO:0000256" key="3">
    <source>
        <dbReference type="ARBA" id="ARBA00023163"/>
    </source>
</evidence>
<dbReference type="PANTHER" id="PTHR42756">
    <property type="entry name" value="TRANSCRIPTIONAL REGULATOR, MARR"/>
    <property type="match status" value="1"/>
</dbReference>
<gene>
    <name evidence="5" type="ORF">VIN01S_35190</name>
</gene>
<evidence type="ECO:0000313" key="6">
    <source>
        <dbReference type="Proteomes" id="UP000318717"/>
    </source>
</evidence>
<proteinExistence type="predicted"/>
<dbReference type="InterPro" id="IPR036388">
    <property type="entry name" value="WH-like_DNA-bd_sf"/>
</dbReference>
<feature type="domain" description="HTH marR-type" evidence="4">
    <location>
        <begin position="23"/>
        <end position="162"/>
    </location>
</feature>
<dbReference type="PANTHER" id="PTHR42756:SF1">
    <property type="entry name" value="TRANSCRIPTIONAL REPRESSOR OF EMRAB OPERON"/>
    <property type="match status" value="1"/>
</dbReference>
<dbReference type="Pfam" id="PF01047">
    <property type="entry name" value="MarR"/>
    <property type="match status" value="1"/>
</dbReference>
<name>A0A4Y3I0E9_9VIBR</name>
<dbReference type="AlphaFoldDB" id="A0A4Y3I0E9"/>
<dbReference type="OrthoDB" id="32523at2"/>
<dbReference type="InterPro" id="IPR023187">
    <property type="entry name" value="Tscrpt_reg_MarR-type_CS"/>
</dbReference>
<dbReference type="InterPro" id="IPR000835">
    <property type="entry name" value="HTH_MarR-typ"/>
</dbReference>
<protein>
    <submittedName>
        <fullName evidence="5">MarR family transcriptional regulator</fullName>
    </submittedName>
</protein>
<dbReference type="PRINTS" id="PR00598">
    <property type="entry name" value="HTHMARR"/>
</dbReference>
<accession>A0A4Y3I0E9</accession>
<sequence>MSDKADHIDKILHQWQSNHSLMETSLPLAIIGRSTRLNKSLENARTPIYKELKVTMGEFDVLATLYRNGAPFQLTPSDLIRQTLLTSGAMTNRLDKLEAKGLIHRIHSEQDRRSIVVGLTAKGIELIDEGIKKYFTKVDELCSPLTNDEQTQLNSLLKKWISHLG</sequence>
<comment type="caution">
    <text evidence="5">The sequence shown here is derived from an EMBL/GenBank/DDBJ whole genome shotgun (WGS) entry which is preliminary data.</text>
</comment>
<dbReference type="PROSITE" id="PS50995">
    <property type="entry name" value="HTH_MARR_2"/>
    <property type="match status" value="1"/>
</dbReference>
<dbReference type="InterPro" id="IPR036390">
    <property type="entry name" value="WH_DNA-bd_sf"/>
</dbReference>
<dbReference type="Gene3D" id="1.10.10.10">
    <property type="entry name" value="Winged helix-like DNA-binding domain superfamily/Winged helix DNA-binding domain"/>
    <property type="match status" value="1"/>
</dbReference>
<keyword evidence="2" id="KW-0238">DNA-binding</keyword>
<evidence type="ECO:0000259" key="4">
    <source>
        <dbReference type="PROSITE" id="PS50995"/>
    </source>
</evidence>
<dbReference type="PROSITE" id="PS01117">
    <property type="entry name" value="HTH_MARR_1"/>
    <property type="match status" value="1"/>
</dbReference>
<evidence type="ECO:0000256" key="1">
    <source>
        <dbReference type="ARBA" id="ARBA00023015"/>
    </source>
</evidence>
<dbReference type="Proteomes" id="UP000318717">
    <property type="component" value="Unassembled WGS sequence"/>
</dbReference>
<evidence type="ECO:0000256" key="2">
    <source>
        <dbReference type="ARBA" id="ARBA00023125"/>
    </source>
</evidence>
<keyword evidence="3" id="KW-0804">Transcription</keyword>
<keyword evidence="1" id="KW-0805">Transcription regulation</keyword>